<dbReference type="AlphaFoldDB" id="A0A1M2W4R9"/>
<dbReference type="STRING" id="154538.A0A1M2W4R9"/>
<proteinExistence type="predicted"/>
<feature type="region of interest" description="Disordered" evidence="1">
    <location>
        <begin position="37"/>
        <end position="75"/>
    </location>
</feature>
<feature type="compositionally biased region" description="Polar residues" evidence="1">
    <location>
        <begin position="46"/>
        <end position="60"/>
    </location>
</feature>
<reference evidence="2 3" key="1">
    <citation type="submission" date="2016-10" db="EMBL/GenBank/DDBJ databases">
        <title>Genome sequence of the basidiomycete white-rot fungus Trametes pubescens.</title>
        <authorList>
            <person name="Makela M.R."/>
            <person name="Granchi Z."/>
            <person name="Peng M."/>
            <person name="De Vries R.P."/>
            <person name="Grigoriev I."/>
            <person name="Riley R."/>
            <person name="Hilden K."/>
        </authorList>
    </citation>
    <scope>NUCLEOTIDE SEQUENCE [LARGE SCALE GENOMIC DNA]</scope>
    <source>
        <strain evidence="2 3">FBCC735</strain>
    </source>
</reference>
<comment type="caution">
    <text evidence="2">The sequence shown here is derived from an EMBL/GenBank/DDBJ whole genome shotgun (WGS) entry which is preliminary data.</text>
</comment>
<name>A0A1M2W4R9_TRAPU</name>
<protein>
    <submittedName>
        <fullName evidence="2">Uncharacterized protein</fullName>
    </submittedName>
</protein>
<gene>
    <name evidence="2" type="ORF">TRAPUB_8578</name>
</gene>
<dbReference type="EMBL" id="MNAD01000230">
    <property type="protein sequence ID" value="OJT14864.1"/>
    <property type="molecule type" value="Genomic_DNA"/>
</dbReference>
<sequence length="75" mass="7323">MVGSTPGSGPFPTAATAGSPYTPNGCGLLSTPGTSGLYTHFPPTPNAANGTSTFASSQANGLPPIARRADSGKDD</sequence>
<accession>A0A1M2W4R9</accession>
<evidence type="ECO:0000313" key="3">
    <source>
        <dbReference type="Proteomes" id="UP000184267"/>
    </source>
</evidence>
<organism evidence="2 3">
    <name type="scientific">Trametes pubescens</name>
    <name type="common">White-rot fungus</name>
    <dbReference type="NCBI Taxonomy" id="154538"/>
    <lineage>
        <taxon>Eukaryota</taxon>
        <taxon>Fungi</taxon>
        <taxon>Dikarya</taxon>
        <taxon>Basidiomycota</taxon>
        <taxon>Agaricomycotina</taxon>
        <taxon>Agaricomycetes</taxon>
        <taxon>Polyporales</taxon>
        <taxon>Polyporaceae</taxon>
        <taxon>Trametes</taxon>
    </lineage>
</organism>
<feature type="region of interest" description="Disordered" evidence="1">
    <location>
        <begin position="1"/>
        <end position="20"/>
    </location>
</feature>
<evidence type="ECO:0000256" key="1">
    <source>
        <dbReference type="SAM" id="MobiDB-lite"/>
    </source>
</evidence>
<keyword evidence="3" id="KW-1185">Reference proteome</keyword>
<evidence type="ECO:0000313" key="2">
    <source>
        <dbReference type="EMBL" id="OJT14864.1"/>
    </source>
</evidence>
<dbReference type="Proteomes" id="UP000184267">
    <property type="component" value="Unassembled WGS sequence"/>
</dbReference>